<feature type="transmembrane region" description="Helical" evidence="7">
    <location>
        <begin position="140"/>
        <end position="171"/>
    </location>
</feature>
<dbReference type="PANTHER" id="PTHR43663:SF1">
    <property type="entry name" value="CHROMATE TRANSPORTER"/>
    <property type="match status" value="1"/>
</dbReference>
<sequence length="174" mass="18702">MGSLATIAWTFLKIGLVFVGGGYVLIPLLHRIMVDQYHWLTMKEFLDGLALSQLTPGPLAILATFVGYRAGGFAGALVGTVAIFLPCTALMVFLTRRYERLRNIRLIREVLDGVVPAVVGLVASAGWKLGSTSLGSARDILLFVAGFAILQFTKVSPLFVILGAGALGYFLHFS</sequence>
<dbReference type="HOGENOM" id="CLU_018106_1_2_7"/>
<dbReference type="Proteomes" id="UP000007073">
    <property type="component" value="Chromosome"/>
</dbReference>
<gene>
    <name evidence="8" type="ordered locus">Gmet_2731</name>
</gene>
<evidence type="ECO:0000313" key="8">
    <source>
        <dbReference type="EMBL" id="ABB32949.1"/>
    </source>
</evidence>
<evidence type="ECO:0000256" key="6">
    <source>
        <dbReference type="ARBA" id="ARBA00023136"/>
    </source>
</evidence>
<keyword evidence="5 7" id="KW-1133">Transmembrane helix</keyword>
<comment type="subcellular location">
    <subcellularLocation>
        <location evidence="1">Cell membrane</location>
        <topology evidence="1">Multi-pass membrane protein</topology>
    </subcellularLocation>
</comment>
<evidence type="ECO:0000256" key="4">
    <source>
        <dbReference type="ARBA" id="ARBA00022692"/>
    </source>
</evidence>
<dbReference type="KEGG" id="gme:Gmet_2731"/>
<protein>
    <submittedName>
        <fullName evidence="8">Chromate transport protein ChrA, subunit 2, putative</fullName>
    </submittedName>
</protein>
<evidence type="ECO:0000256" key="7">
    <source>
        <dbReference type="SAM" id="Phobius"/>
    </source>
</evidence>
<dbReference type="GO" id="GO:0005886">
    <property type="term" value="C:plasma membrane"/>
    <property type="evidence" value="ECO:0007669"/>
    <property type="project" value="UniProtKB-SubCell"/>
</dbReference>
<keyword evidence="9" id="KW-1185">Reference proteome</keyword>
<keyword evidence="6 7" id="KW-0472">Membrane</keyword>
<dbReference type="Pfam" id="PF02417">
    <property type="entry name" value="Chromate_transp"/>
    <property type="match status" value="1"/>
</dbReference>
<accession>Q39S25</accession>
<dbReference type="InterPro" id="IPR052518">
    <property type="entry name" value="CHR_Transporter"/>
</dbReference>
<evidence type="ECO:0000313" key="9">
    <source>
        <dbReference type="Proteomes" id="UP000007073"/>
    </source>
</evidence>
<keyword evidence="4 7" id="KW-0812">Transmembrane</keyword>
<dbReference type="PANTHER" id="PTHR43663">
    <property type="entry name" value="CHROMATE TRANSPORT PROTEIN-RELATED"/>
    <property type="match status" value="1"/>
</dbReference>
<name>Q39S25_GEOMG</name>
<dbReference type="EMBL" id="CP000148">
    <property type="protein sequence ID" value="ABB32949.1"/>
    <property type="molecule type" value="Genomic_DNA"/>
</dbReference>
<organism evidence="8 9">
    <name type="scientific">Geobacter metallireducens (strain ATCC 53774 / DSM 7210 / GS-15)</name>
    <dbReference type="NCBI Taxonomy" id="269799"/>
    <lineage>
        <taxon>Bacteria</taxon>
        <taxon>Pseudomonadati</taxon>
        <taxon>Thermodesulfobacteriota</taxon>
        <taxon>Desulfuromonadia</taxon>
        <taxon>Geobacterales</taxon>
        <taxon>Geobacteraceae</taxon>
        <taxon>Geobacter</taxon>
    </lineage>
</organism>
<proteinExistence type="inferred from homology"/>
<feature type="transmembrane region" description="Helical" evidence="7">
    <location>
        <begin position="6"/>
        <end position="29"/>
    </location>
</feature>
<evidence type="ECO:0000256" key="3">
    <source>
        <dbReference type="ARBA" id="ARBA00022475"/>
    </source>
</evidence>
<evidence type="ECO:0000256" key="2">
    <source>
        <dbReference type="ARBA" id="ARBA00005262"/>
    </source>
</evidence>
<reference evidence="8 9" key="1">
    <citation type="submission" date="2005-10" db="EMBL/GenBank/DDBJ databases">
        <title>Complete sequence of Geobacter metallireducens GS-15.</title>
        <authorList>
            <consortium name="US DOE Joint Genome Institute"/>
            <person name="Copeland A."/>
            <person name="Lucas S."/>
            <person name="Lapidus A."/>
            <person name="Barry K."/>
            <person name="Detter J.C."/>
            <person name="Glavina T."/>
            <person name="Hammon N."/>
            <person name="Israni S."/>
            <person name="Pitluck S."/>
            <person name="Di Bartolo G."/>
            <person name="Chain P."/>
            <person name="Schmutz J."/>
            <person name="Larimer F."/>
            <person name="Land M."/>
            <person name="Kyrpides N."/>
            <person name="Ivanova N."/>
            <person name="Richardson P."/>
        </authorList>
    </citation>
    <scope>NUCLEOTIDE SEQUENCE [LARGE SCALE GENOMIC DNA]</scope>
    <source>
        <strain evidence="9">ATCC 53774 / DSM 7210 / GS-15</strain>
    </source>
</reference>
<evidence type="ECO:0000256" key="5">
    <source>
        <dbReference type="ARBA" id="ARBA00022989"/>
    </source>
</evidence>
<evidence type="ECO:0000256" key="1">
    <source>
        <dbReference type="ARBA" id="ARBA00004651"/>
    </source>
</evidence>
<keyword evidence="3" id="KW-1003">Cell membrane</keyword>
<dbReference type="GO" id="GO:0015109">
    <property type="term" value="F:chromate transmembrane transporter activity"/>
    <property type="evidence" value="ECO:0007669"/>
    <property type="project" value="InterPro"/>
</dbReference>
<reference evidence="8 9" key="2">
    <citation type="journal article" date="2009" name="BMC Microbiol.">
        <title>The genome sequence of Geobacter metallireducens: features of metabolism, physiology and regulation common and dissimilar to Geobacter sulfurreducens.</title>
        <authorList>
            <person name="Aklujkar M."/>
            <person name="Krushkal J."/>
            <person name="DiBartolo G."/>
            <person name="Lapidus A."/>
            <person name="Land M.L."/>
            <person name="Lovley D.R."/>
        </authorList>
    </citation>
    <scope>NUCLEOTIDE SEQUENCE [LARGE SCALE GENOMIC DNA]</scope>
    <source>
        <strain evidence="9">ATCC 53774 / DSM 7210 / GS-15</strain>
    </source>
</reference>
<dbReference type="eggNOG" id="COG2059">
    <property type="taxonomic scope" value="Bacteria"/>
</dbReference>
<feature type="transmembrane region" description="Helical" evidence="7">
    <location>
        <begin position="106"/>
        <end position="128"/>
    </location>
</feature>
<feature type="transmembrane region" description="Helical" evidence="7">
    <location>
        <begin position="74"/>
        <end position="94"/>
    </location>
</feature>
<dbReference type="STRING" id="269799.Gmet_2731"/>
<dbReference type="InterPro" id="IPR003370">
    <property type="entry name" value="Chromate_transpt"/>
</dbReference>
<comment type="similarity">
    <text evidence="2">Belongs to the chromate ion transporter (CHR) (TC 2.A.51) family.</text>
</comment>
<dbReference type="AlphaFoldDB" id="Q39S25"/>
<dbReference type="RefSeq" id="WP_004511729.1">
    <property type="nucleotide sequence ID" value="NC_007517.1"/>
</dbReference>